<dbReference type="EMBL" id="FOTC01000002">
    <property type="protein sequence ID" value="SFL08207.1"/>
    <property type="molecule type" value="Genomic_DNA"/>
</dbReference>
<keyword evidence="1" id="KW-0472">Membrane</keyword>
<evidence type="ECO:0000313" key="2">
    <source>
        <dbReference type="EMBL" id="SFL08207.1"/>
    </source>
</evidence>
<protein>
    <submittedName>
        <fullName evidence="2">Uncharacterized protein</fullName>
    </submittedName>
</protein>
<feature type="transmembrane region" description="Helical" evidence="1">
    <location>
        <begin position="12"/>
        <end position="35"/>
    </location>
</feature>
<organism evidence="2 3">
    <name type="scientific">Halogranum rubrum</name>
    <dbReference type="NCBI Taxonomy" id="553466"/>
    <lineage>
        <taxon>Archaea</taxon>
        <taxon>Methanobacteriati</taxon>
        <taxon>Methanobacteriota</taxon>
        <taxon>Stenosarchaea group</taxon>
        <taxon>Halobacteria</taxon>
        <taxon>Halobacteriales</taxon>
        <taxon>Haloferacaceae</taxon>
    </lineage>
</organism>
<sequence length="309" mass="32989">MADVARDRAQLFLIGALSLAITFVVLALVLNSAIYTENLATRGADQTGATDALSRQHDVRTAVGSVVDRANDQQATYDDQESAIGAAIVDTEVLLRQYEVRSTALLRVENPVYTRGARIQQTVDSPFDGPSGSGDWTVASGVQTRQFSLTATRASLEDEADDDAFRVRFDDGTDVWTVRIFRNEPGTATVVRVTDPSGATVECLDDSGSETTVVFSTATVGGGYCRGLAFLDELGTPYDVRFGNPTEGSGTYSLLVDKTVSGLGASYSAPDGDPPASEAIYAVTVDLTYRTPDLTYETELRVAPGEFHA</sequence>
<proteinExistence type="predicted"/>
<dbReference type="RefSeq" id="WP_089869508.1">
    <property type="nucleotide sequence ID" value="NZ_FOTC01000002.1"/>
</dbReference>
<gene>
    <name evidence="2" type="ORF">SAMN04487950_2344</name>
</gene>
<keyword evidence="3" id="KW-1185">Reference proteome</keyword>
<keyword evidence="1" id="KW-1133">Transmembrane helix</keyword>
<evidence type="ECO:0000313" key="3">
    <source>
        <dbReference type="Proteomes" id="UP000199607"/>
    </source>
</evidence>
<dbReference type="AlphaFoldDB" id="A0A1I4EUK0"/>
<evidence type="ECO:0000256" key="1">
    <source>
        <dbReference type="SAM" id="Phobius"/>
    </source>
</evidence>
<accession>A0A1I4EUK0</accession>
<dbReference type="STRING" id="553466.SAMN04487950_2344"/>
<name>A0A1I4EUK0_9EURY</name>
<dbReference type="Proteomes" id="UP000199607">
    <property type="component" value="Unassembled WGS sequence"/>
</dbReference>
<reference evidence="3" key="1">
    <citation type="submission" date="2016-10" db="EMBL/GenBank/DDBJ databases">
        <authorList>
            <person name="Varghese N."/>
            <person name="Submissions S."/>
        </authorList>
    </citation>
    <scope>NUCLEOTIDE SEQUENCE [LARGE SCALE GENOMIC DNA]</scope>
    <source>
        <strain evidence="3">CGMCC 1.7738</strain>
    </source>
</reference>
<keyword evidence="1" id="KW-0812">Transmembrane</keyword>